<feature type="compositionally biased region" description="Acidic residues" evidence="1">
    <location>
        <begin position="834"/>
        <end position="852"/>
    </location>
</feature>
<gene>
    <name evidence="3" type="ORF">BGZ65_006564</name>
</gene>
<reference evidence="3" key="1">
    <citation type="journal article" date="2020" name="Fungal Divers.">
        <title>Resolving the Mortierellaceae phylogeny through synthesis of multi-gene phylogenetics and phylogenomics.</title>
        <authorList>
            <person name="Vandepol N."/>
            <person name="Liber J."/>
            <person name="Desiro A."/>
            <person name="Na H."/>
            <person name="Kennedy M."/>
            <person name="Barry K."/>
            <person name="Grigoriev I.V."/>
            <person name="Miller A.N."/>
            <person name="O'Donnell K."/>
            <person name="Stajich J.E."/>
            <person name="Bonito G."/>
        </authorList>
    </citation>
    <scope>NUCLEOTIDE SEQUENCE</scope>
    <source>
        <strain evidence="3">MES-2147</strain>
    </source>
</reference>
<name>A0A9P6SV65_9FUNG</name>
<organism evidence="3 4">
    <name type="scientific">Modicella reniformis</name>
    <dbReference type="NCBI Taxonomy" id="1440133"/>
    <lineage>
        <taxon>Eukaryota</taxon>
        <taxon>Fungi</taxon>
        <taxon>Fungi incertae sedis</taxon>
        <taxon>Mucoromycota</taxon>
        <taxon>Mortierellomycotina</taxon>
        <taxon>Mortierellomycetes</taxon>
        <taxon>Mortierellales</taxon>
        <taxon>Mortierellaceae</taxon>
        <taxon>Modicella</taxon>
    </lineage>
</organism>
<feature type="domain" description="DUF8032" evidence="2">
    <location>
        <begin position="704"/>
        <end position="783"/>
    </location>
</feature>
<keyword evidence="4" id="KW-1185">Reference proteome</keyword>
<feature type="region of interest" description="Disordered" evidence="1">
    <location>
        <begin position="783"/>
        <end position="976"/>
    </location>
</feature>
<feature type="region of interest" description="Disordered" evidence="1">
    <location>
        <begin position="1008"/>
        <end position="1027"/>
    </location>
</feature>
<dbReference type="Proteomes" id="UP000749646">
    <property type="component" value="Unassembled WGS sequence"/>
</dbReference>
<dbReference type="EMBL" id="JAAAHW010000094">
    <property type="protein sequence ID" value="KAG0006566.1"/>
    <property type="molecule type" value="Genomic_DNA"/>
</dbReference>
<proteinExistence type="predicted"/>
<evidence type="ECO:0000256" key="1">
    <source>
        <dbReference type="SAM" id="MobiDB-lite"/>
    </source>
</evidence>
<sequence length="1027" mass="114640">MNSHDEPLAESGNGIPALPSVQERRMQLEAFQAAKALNKSLRGSVRGVDRAAHPTTPLNRSVFRPTKSVFGPTSKSSFANDLQPQGENETTREQLGAQDNDAVAGLHEESLTRKIIQHFDALSRANKPSTTHPLLGVRRQGAAIEKKTIFSKTLRATTTTTHRHQDVVTADNISLEQKSTPPLTETRSGVQQTSCHESKLNLLGTQVYPTSSRHVVTSTPKPVDFSGTKSIRRDRSSTLAAPGKRQEEIYLSQARLLQWYTISKRTEAHFQEQEKSAQAQFELVGRSILEKQEKLKSLQQRFEVEKELIELESTLGHQRDQLMDVVIGLDSFKDSYEAFSSALDRESNVLSIPSIDDRHLGQWLHQIQACQSVVEIWSRDSAKNTKLLQGIAQVMKSLCDIVKQEIQEFMECMALLTKTEPRERPSSCNIPEVALPVRELLEPSTDALDVLSNLSLEQISAMEDTLRRVKMNKLQSSSGVGVPGMSTGSVNHQGPQTADIQIMKRFMSVMDSTPKKIAPTTAPSIKLTDGVPWLTFGYSTKGGASMYTVRVDIDTVEPSDISPEFRKANCLYPSADGPDEEYKGTRREYERACNEQGWKLAHLNPTLSGGKKGVLQRAVVSLRNTSSEQRSRRSKRHEKAAAEGTLRHRSQDIAIASPRLPAAPQSFQQTPNVNPHNDELLTRKPPSLGSFQPSPQDSKGCLEFEGFVDGRLRKLRINHNIEHVDVNNLSFDFKQANCVYPRSCMGGGGEGESEHWKSFGVRQAEESYLNEIGWKLRLAQLQPHSRNHKHQQGARFDDHSAHQNRSIESSHFSNKPVKDATEDEQDEVAKERDDDVAEEEEEEDSLGEESDEGSSSSEDGSHSQMSLLSFTGRIRTYSLGTGSGSARSRPRIKPRNKSFLPLSSTAMSKKRSLAESQKQSVSRSKKRTRQQESESEDEQEEIESHENQRVEGVVEEGEGTQPGATFIGNEADTEEEDDWWMSRLQNSAYPEDHNFVSMSTEELISALTTGYNSDMEDEDEESEDDGD</sequence>
<feature type="compositionally biased region" description="Polar residues" evidence="1">
    <location>
        <begin position="71"/>
        <end position="88"/>
    </location>
</feature>
<evidence type="ECO:0000313" key="3">
    <source>
        <dbReference type="EMBL" id="KAG0006566.1"/>
    </source>
</evidence>
<feature type="compositionally biased region" description="Acidic residues" evidence="1">
    <location>
        <begin position="1014"/>
        <end position="1027"/>
    </location>
</feature>
<dbReference type="AlphaFoldDB" id="A0A9P6SV65"/>
<protein>
    <recommendedName>
        <fullName evidence="2">DUF8032 domain-containing protein</fullName>
    </recommendedName>
</protein>
<feature type="region of interest" description="Disordered" evidence="1">
    <location>
        <begin position="214"/>
        <end position="238"/>
    </location>
</feature>
<feature type="compositionally biased region" description="Polar residues" evidence="1">
    <location>
        <begin position="803"/>
        <end position="813"/>
    </location>
</feature>
<dbReference type="InterPro" id="IPR058345">
    <property type="entry name" value="DUF8032"/>
</dbReference>
<comment type="caution">
    <text evidence="3">The sequence shown here is derived from an EMBL/GenBank/DDBJ whole genome shotgun (WGS) entry which is preliminary data.</text>
</comment>
<feature type="region of interest" description="Disordered" evidence="1">
    <location>
        <begin position="623"/>
        <end position="645"/>
    </location>
</feature>
<feature type="region of interest" description="Disordered" evidence="1">
    <location>
        <begin position="45"/>
        <end position="95"/>
    </location>
</feature>
<accession>A0A9P6SV65</accession>
<evidence type="ECO:0000259" key="2">
    <source>
        <dbReference type="Pfam" id="PF26087"/>
    </source>
</evidence>
<evidence type="ECO:0000313" key="4">
    <source>
        <dbReference type="Proteomes" id="UP000749646"/>
    </source>
</evidence>
<feature type="domain" description="DUF8032" evidence="2">
    <location>
        <begin position="532"/>
        <end position="625"/>
    </location>
</feature>
<dbReference type="Pfam" id="PF26087">
    <property type="entry name" value="DUF8032"/>
    <property type="match status" value="2"/>
</dbReference>
<dbReference type="OrthoDB" id="5599902at2759"/>